<keyword evidence="15" id="KW-1185">Reference proteome</keyword>
<dbReference type="Gene3D" id="2.70.170.10">
    <property type="entry name" value="Neurotransmitter-gated ion-channel ligand-binding domain"/>
    <property type="match status" value="1"/>
</dbReference>
<feature type="transmembrane region" description="Helical" evidence="11">
    <location>
        <begin position="181"/>
        <end position="203"/>
    </location>
</feature>
<keyword evidence="3 11" id="KW-0813">Transport</keyword>
<keyword evidence="4" id="KW-1003">Cell membrane</keyword>
<dbReference type="InterPro" id="IPR036734">
    <property type="entry name" value="Neur_chan_lig-bd_sf"/>
</dbReference>
<evidence type="ECO:0000256" key="6">
    <source>
        <dbReference type="ARBA" id="ARBA00022729"/>
    </source>
</evidence>
<reference evidence="14 15" key="1">
    <citation type="submission" date="2018-11" db="EMBL/GenBank/DDBJ databases">
        <authorList>
            <consortium name="Pathogen Informatics"/>
        </authorList>
    </citation>
    <scope>NUCLEOTIDE SEQUENCE [LARGE SCALE GENOMIC DNA]</scope>
</reference>
<evidence type="ECO:0000256" key="8">
    <source>
        <dbReference type="ARBA" id="ARBA00023065"/>
    </source>
</evidence>
<dbReference type="PROSITE" id="PS00236">
    <property type="entry name" value="NEUROTR_ION_CHANNEL"/>
    <property type="match status" value="1"/>
</dbReference>
<evidence type="ECO:0000256" key="4">
    <source>
        <dbReference type="ARBA" id="ARBA00022475"/>
    </source>
</evidence>
<name>A0A3P7YVH5_HELPZ</name>
<evidence type="ECO:0000256" key="10">
    <source>
        <dbReference type="ARBA" id="ARBA00023303"/>
    </source>
</evidence>
<dbReference type="GO" id="GO:0004888">
    <property type="term" value="F:transmembrane signaling receptor activity"/>
    <property type="evidence" value="ECO:0007669"/>
    <property type="project" value="InterPro"/>
</dbReference>
<dbReference type="SUPFAM" id="SSF63712">
    <property type="entry name" value="Nicotinic receptor ligand binding domain-like"/>
    <property type="match status" value="1"/>
</dbReference>
<dbReference type="PRINTS" id="PR00253">
    <property type="entry name" value="GABAARECEPTR"/>
</dbReference>
<evidence type="ECO:0000256" key="7">
    <source>
        <dbReference type="ARBA" id="ARBA00022989"/>
    </source>
</evidence>
<dbReference type="InterPro" id="IPR038050">
    <property type="entry name" value="Neuro_actylchol_rec"/>
</dbReference>
<dbReference type="InterPro" id="IPR018000">
    <property type="entry name" value="Neurotransmitter_ion_chnl_CS"/>
</dbReference>
<evidence type="ECO:0000256" key="1">
    <source>
        <dbReference type="ARBA" id="ARBA00004141"/>
    </source>
</evidence>
<dbReference type="EMBL" id="UZAH01027545">
    <property type="protein sequence ID" value="VDO92636.1"/>
    <property type="molecule type" value="Genomic_DNA"/>
</dbReference>
<feature type="transmembrane region" description="Helical" evidence="11">
    <location>
        <begin position="242"/>
        <end position="267"/>
    </location>
</feature>
<protein>
    <submittedName>
        <fullName evidence="16">Glutamate-gated chloride channel</fullName>
    </submittedName>
</protein>
<dbReference type="InterPro" id="IPR006202">
    <property type="entry name" value="Neur_chan_lig-bd"/>
</dbReference>
<evidence type="ECO:0000313" key="15">
    <source>
        <dbReference type="Proteomes" id="UP000050761"/>
    </source>
</evidence>
<accession>A0A3P7YVH5</accession>
<evidence type="ECO:0000313" key="14">
    <source>
        <dbReference type="EMBL" id="VDO92636.1"/>
    </source>
</evidence>
<evidence type="ECO:0000259" key="12">
    <source>
        <dbReference type="Pfam" id="PF02931"/>
    </source>
</evidence>
<evidence type="ECO:0000313" key="16">
    <source>
        <dbReference type="WBParaSite" id="HPBE_0001255401-mRNA-1"/>
    </source>
</evidence>
<evidence type="ECO:0000256" key="11">
    <source>
        <dbReference type="RuleBase" id="RU000687"/>
    </source>
</evidence>
<dbReference type="Proteomes" id="UP000050761">
    <property type="component" value="Unassembled WGS sequence"/>
</dbReference>
<feature type="domain" description="Neurotransmitter-gated ion-channel ligand-binding" evidence="12">
    <location>
        <begin position="2"/>
        <end position="175"/>
    </location>
</feature>
<keyword evidence="5 11" id="KW-0812">Transmembrane</keyword>
<keyword evidence="10 11" id="KW-0407">Ion channel</keyword>
<evidence type="ECO:0000256" key="3">
    <source>
        <dbReference type="ARBA" id="ARBA00022448"/>
    </source>
</evidence>
<dbReference type="OrthoDB" id="442503at2759"/>
<keyword evidence="7 11" id="KW-1133">Transmembrane helix</keyword>
<feature type="domain" description="Neurotransmitter-gated ion-channel transmembrane" evidence="13">
    <location>
        <begin position="186"/>
        <end position="266"/>
    </location>
</feature>
<sequence>MSNIDFPRMQYDLHLTLRQFWRDPRLAYEELFPGAKVPKFLIITEKDVIWTPDTFFSNEKRAHRHDIDKLNLLIRIHANGTVMYSQRLSLTLSCPMYLQKYPMDQQNCVLILGSYAFTVRDIVYRWQEESAIQYHPVLNTSLPSFSLGTAETSECSSTTSTGEYSCIQTKFTLTRLFSFRFYIAQVYLPSTLLVVVSWVSFWLDRSAVPARITLGVTTLLTMTTQAAAIGNSLPPVSYIKAVDVWVTTCLAFIFATVLEFAVVSYSASSNLGK</sequence>
<dbReference type="PRINTS" id="PR00252">
    <property type="entry name" value="NRIONCHANNEL"/>
</dbReference>
<evidence type="ECO:0000256" key="5">
    <source>
        <dbReference type="ARBA" id="ARBA00022692"/>
    </source>
</evidence>
<keyword evidence="8 11" id="KW-0406">Ion transport</keyword>
<dbReference type="Pfam" id="PF02932">
    <property type="entry name" value="Neur_chan_memb"/>
    <property type="match status" value="1"/>
</dbReference>
<keyword evidence="9 11" id="KW-0472">Membrane</keyword>
<gene>
    <name evidence="14" type="ORF">HPBE_LOCUS12555</name>
</gene>
<dbReference type="InterPro" id="IPR006029">
    <property type="entry name" value="Neurotrans-gated_channel_TM"/>
</dbReference>
<dbReference type="SUPFAM" id="SSF90112">
    <property type="entry name" value="Neurotransmitter-gated ion-channel transmembrane pore"/>
    <property type="match status" value="1"/>
</dbReference>
<dbReference type="AlphaFoldDB" id="A0A3P7YVH5"/>
<evidence type="ECO:0000259" key="13">
    <source>
        <dbReference type="Pfam" id="PF02932"/>
    </source>
</evidence>
<dbReference type="PANTHER" id="PTHR18945">
    <property type="entry name" value="NEUROTRANSMITTER GATED ION CHANNEL"/>
    <property type="match status" value="1"/>
</dbReference>
<dbReference type="InterPro" id="IPR006201">
    <property type="entry name" value="Neur_channel"/>
</dbReference>
<dbReference type="WBParaSite" id="HPBE_0001255401-mRNA-1">
    <property type="protein sequence ID" value="HPBE_0001255401-mRNA-1"/>
    <property type="gene ID" value="HPBE_0001255401"/>
</dbReference>
<dbReference type="Pfam" id="PF02931">
    <property type="entry name" value="Neur_chan_LBD"/>
    <property type="match status" value="1"/>
</dbReference>
<dbReference type="GO" id="GO:0005886">
    <property type="term" value="C:plasma membrane"/>
    <property type="evidence" value="ECO:0007669"/>
    <property type="project" value="UniProtKB-SubCell"/>
</dbReference>
<reference evidence="16" key="2">
    <citation type="submission" date="2019-09" db="UniProtKB">
        <authorList>
            <consortium name="WormBaseParasite"/>
        </authorList>
    </citation>
    <scope>IDENTIFICATION</scope>
</reference>
<dbReference type="NCBIfam" id="TIGR00860">
    <property type="entry name" value="LIC"/>
    <property type="match status" value="1"/>
</dbReference>
<evidence type="ECO:0000256" key="2">
    <source>
        <dbReference type="ARBA" id="ARBA00004236"/>
    </source>
</evidence>
<dbReference type="GO" id="GO:0005230">
    <property type="term" value="F:extracellular ligand-gated monoatomic ion channel activity"/>
    <property type="evidence" value="ECO:0007669"/>
    <property type="project" value="InterPro"/>
</dbReference>
<evidence type="ECO:0000256" key="9">
    <source>
        <dbReference type="ARBA" id="ARBA00023136"/>
    </source>
</evidence>
<feature type="transmembrane region" description="Helical" evidence="11">
    <location>
        <begin position="209"/>
        <end position="230"/>
    </location>
</feature>
<dbReference type="InterPro" id="IPR006028">
    <property type="entry name" value="GABAA/Glycine_rcpt"/>
</dbReference>
<proteinExistence type="inferred from homology"/>
<dbReference type="InterPro" id="IPR036719">
    <property type="entry name" value="Neuro-gated_channel_TM_sf"/>
</dbReference>
<keyword evidence="6" id="KW-0732">Signal</keyword>
<comment type="subcellular location">
    <subcellularLocation>
        <location evidence="2">Cell membrane</location>
    </subcellularLocation>
    <subcellularLocation>
        <location evidence="1">Membrane</location>
        <topology evidence="1">Multi-pass membrane protein</topology>
    </subcellularLocation>
</comment>
<dbReference type="CDD" id="cd19049">
    <property type="entry name" value="LGIC_TM_anion"/>
    <property type="match status" value="1"/>
</dbReference>
<comment type="similarity">
    <text evidence="11">Belongs to the ligand-gated ion channel (TC 1.A.9) family.</text>
</comment>
<dbReference type="Gene3D" id="1.20.58.390">
    <property type="entry name" value="Neurotransmitter-gated ion-channel transmembrane domain"/>
    <property type="match status" value="1"/>
</dbReference>
<comment type="caution">
    <text evidence="11">Lacks conserved residue(s) required for the propagation of feature annotation.</text>
</comment>
<organism evidence="14">
    <name type="scientific">Heligmosomoides polygyrus</name>
    <name type="common">Parasitic roundworm</name>
    <dbReference type="NCBI Taxonomy" id="6339"/>
    <lineage>
        <taxon>Eukaryota</taxon>
        <taxon>Metazoa</taxon>
        <taxon>Ecdysozoa</taxon>
        <taxon>Nematoda</taxon>
        <taxon>Chromadorea</taxon>
        <taxon>Rhabditida</taxon>
        <taxon>Rhabditina</taxon>
        <taxon>Rhabditomorpha</taxon>
        <taxon>Strongyloidea</taxon>
        <taxon>Heligmosomidae</taxon>
        <taxon>Heligmosomoides</taxon>
    </lineage>
</organism>